<keyword evidence="3" id="KW-1185">Reference proteome</keyword>
<feature type="signal peptide" evidence="1">
    <location>
        <begin position="1"/>
        <end position="34"/>
    </location>
</feature>
<accession>A0A212U126</accession>
<dbReference type="OrthoDB" id="5568005at2"/>
<evidence type="ECO:0000313" key="3">
    <source>
        <dbReference type="Proteomes" id="UP000197215"/>
    </source>
</evidence>
<gene>
    <name evidence="2" type="ORF">SAMN06295916_1431</name>
</gene>
<keyword evidence="1" id="KW-0732">Signal</keyword>
<evidence type="ECO:0000256" key="1">
    <source>
        <dbReference type="SAM" id="SignalP"/>
    </source>
</evidence>
<proteinExistence type="predicted"/>
<dbReference type="EMBL" id="FYEX01000002">
    <property type="protein sequence ID" value="SNC71942.1"/>
    <property type="molecule type" value="Genomic_DNA"/>
</dbReference>
<dbReference type="AlphaFoldDB" id="A0A212U126"/>
<protein>
    <recommendedName>
        <fullName evidence="4">Carboxypeptidase regulatory-like domain-containing protein</fullName>
    </recommendedName>
</protein>
<evidence type="ECO:0000313" key="2">
    <source>
        <dbReference type="EMBL" id="SNC71942.1"/>
    </source>
</evidence>
<organism evidence="2 3">
    <name type="scientific">Polynucleobacter victoriensis</name>
    <dbReference type="NCBI Taxonomy" id="2049319"/>
    <lineage>
        <taxon>Bacteria</taxon>
        <taxon>Pseudomonadati</taxon>
        <taxon>Pseudomonadota</taxon>
        <taxon>Betaproteobacteria</taxon>
        <taxon>Burkholderiales</taxon>
        <taxon>Burkholderiaceae</taxon>
        <taxon>Polynucleobacter</taxon>
    </lineage>
</organism>
<feature type="chain" id="PRO_5011516789" description="Carboxypeptidase regulatory-like domain-containing protein" evidence="1">
    <location>
        <begin position="35"/>
        <end position="149"/>
    </location>
</feature>
<sequence>MNVSLINQRSWLKLSHVLVALVFFIGMNTSFAQADVPESKNYQGIQYITGGIGSEESEAMLELGKKWPLVLEFSQAHPQRPLWVADVTVKIIDQKKKVVFDVMSDGPILLIDLAPGNYELQLSFEGKPLKRTVKLEENKPLKLSITWPI</sequence>
<dbReference type="RefSeq" id="WP_088813371.1">
    <property type="nucleotide sequence ID" value="NZ_FYEX01000002.1"/>
</dbReference>
<dbReference type="Proteomes" id="UP000197215">
    <property type="component" value="Unassembled WGS sequence"/>
</dbReference>
<evidence type="ECO:0008006" key="4">
    <source>
        <dbReference type="Google" id="ProtNLM"/>
    </source>
</evidence>
<name>A0A212U126_9BURK</name>
<reference evidence="2 3" key="1">
    <citation type="submission" date="2017-06" db="EMBL/GenBank/DDBJ databases">
        <authorList>
            <person name="Kim H.J."/>
            <person name="Triplett B.A."/>
        </authorList>
    </citation>
    <scope>NUCLEOTIDE SEQUENCE [LARGE SCALE GENOMIC DNA]</scope>
    <source>
        <strain evidence="2 3">MWH-VicM1</strain>
    </source>
</reference>